<sequence>MVQKQKEISRVKLNDTSDLVATIVSDEKLDLRVFLHTDNYTGPTKRGVRFYLWDGIWDEFKKLVEKVDKKVKELE</sequence>
<reference evidence="1" key="1">
    <citation type="journal article" date="2014" name="Front. Microbiol.">
        <title>High frequency of phylogenetically diverse reductive dehalogenase-homologous genes in deep subseafloor sedimentary metagenomes.</title>
        <authorList>
            <person name="Kawai M."/>
            <person name="Futagami T."/>
            <person name="Toyoda A."/>
            <person name="Takaki Y."/>
            <person name="Nishi S."/>
            <person name="Hori S."/>
            <person name="Arai W."/>
            <person name="Tsubouchi T."/>
            <person name="Morono Y."/>
            <person name="Uchiyama I."/>
            <person name="Ito T."/>
            <person name="Fujiyama A."/>
            <person name="Inagaki F."/>
            <person name="Takami H."/>
        </authorList>
    </citation>
    <scope>NUCLEOTIDE SEQUENCE</scope>
    <source>
        <strain evidence="1">Expedition CK06-06</strain>
    </source>
</reference>
<dbReference type="EMBL" id="BARV01013565">
    <property type="protein sequence ID" value="GAI23958.1"/>
    <property type="molecule type" value="Genomic_DNA"/>
</dbReference>
<comment type="caution">
    <text evidence="1">The sequence shown here is derived from an EMBL/GenBank/DDBJ whole genome shotgun (WGS) entry which is preliminary data.</text>
</comment>
<evidence type="ECO:0000313" key="1">
    <source>
        <dbReference type="EMBL" id="GAI23958.1"/>
    </source>
</evidence>
<accession>X1LY36</accession>
<protein>
    <recommendedName>
        <fullName evidence="2">Transcriptional coactivator p15 (PC4) C-terminal domain-containing protein</fullName>
    </recommendedName>
</protein>
<organism evidence="1">
    <name type="scientific">marine sediment metagenome</name>
    <dbReference type="NCBI Taxonomy" id="412755"/>
    <lineage>
        <taxon>unclassified sequences</taxon>
        <taxon>metagenomes</taxon>
        <taxon>ecological metagenomes</taxon>
    </lineage>
</organism>
<gene>
    <name evidence="1" type="ORF">S06H3_24404</name>
</gene>
<evidence type="ECO:0008006" key="2">
    <source>
        <dbReference type="Google" id="ProtNLM"/>
    </source>
</evidence>
<name>X1LY36_9ZZZZ</name>
<dbReference type="AlphaFoldDB" id="X1LY36"/>
<proteinExistence type="predicted"/>